<accession>A0A542DJZ9</accession>
<reference evidence="2 3" key="1">
    <citation type="submission" date="2019-06" db="EMBL/GenBank/DDBJ databases">
        <title>Sequencing the genomes of 1000 actinobacteria strains.</title>
        <authorList>
            <person name="Klenk H.-P."/>
        </authorList>
    </citation>
    <scope>NUCLEOTIDE SEQUENCE [LARGE SCALE GENOMIC DNA]</scope>
    <source>
        <strain evidence="2 3">DSM 45679</strain>
    </source>
</reference>
<dbReference type="PANTHER" id="PTHR11895:SF151">
    <property type="entry name" value="GLUTAMYL-TRNA(GLN) AMIDOTRANSFERASE SUBUNIT A"/>
    <property type="match status" value="1"/>
</dbReference>
<dbReference type="InterPro" id="IPR023631">
    <property type="entry name" value="Amidase_dom"/>
</dbReference>
<gene>
    <name evidence="2" type="ORF">FB471_3162</name>
</gene>
<dbReference type="InterPro" id="IPR036928">
    <property type="entry name" value="AS_sf"/>
</dbReference>
<dbReference type="GO" id="GO:0003824">
    <property type="term" value="F:catalytic activity"/>
    <property type="evidence" value="ECO:0007669"/>
    <property type="project" value="InterPro"/>
</dbReference>
<sequence length="459" mass="47150">MDSNGLTGLVAALRAGGITSTELTDRILESAREHADLSAYVTLDAERARRAAELADTAPVAERDRPLHGIPVAVKDNIHVAGLPNTAGTPALAEFVPEADAPVVRRLREAGAFVLGKTAMHELAFGITSAFSARPPVRNAVDPRYVAGGSSGGSAVAVACGVPAALGTDTGGSVRIPAALNGVCGLRPSTGRYPGSGVTPLSTSRDTVGPMAGSVAELALLDGVLAADDRPVRAARRPRLGVPRDHFTEPLGPETAVAFAAALDRLREQGVTVLDVPASGFAGAELEIGLPIVNHEARHALAAYLAEYLPALSFAELAERIAAADVRTLFESAILEDAPSAVALADYRAALDQGRGRLRAAYRELFRAYELDALIFPTTPCCAVPVAQAGNPLDLGGEAAGEFPTFIRNTGPGSITGLPGLTIPLAAPGPLPVGLALDGRLGEDRALLGVGLTVQRLLG</sequence>
<evidence type="ECO:0000259" key="1">
    <source>
        <dbReference type="Pfam" id="PF01425"/>
    </source>
</evidence>
<dbReference type="InterPro" id="IPR000120">
    <property type="entry name" value="Amidase"/>
</dbReference>
<keyword evidence="3" id="KW-1185">Reference proteome</keyword>
<dbReference type="OrthoDB" id="182039at2"/>
<dbReference type="RefSeq" id="WP_141999110.1">
    <property type="nucleotide sequence ID" value="NZ_VFML01000001.1"/>
</dbReference>
<evidence type="ECO:0000313" key="2">
    <source>
        <dbReference type="EMBL" id="TQJ03406.1"/>
    </source>
</evidence>
<name>A0A542DJZ9_AMYCI</name>
<evidence type="ECO:0000313" key="3">
    <source>
        <dbReference type="Proteomes" id="UP000320876"/>
    </source>
</evidence>
<comment type="caution">
    <text evidence="2">The sequence shown here is derived from an EMBL/GenBank/DDBJ whole genome shotgun (WGS) entry which is preliminary data.</text>
</comment>
<dbReference type="AlphaFoldDB" id="A0A542DJZ9"/>
<organism evidence="2 3">
    <name type="scientific">Amycolatopsis cihanbeyliensis</name>
    <dbReference type="NCBI Taxonomy" id="1128664"/>
    <lineage>
        <taxon>Bacteria</taxon>
        <taxon>Bacillati</taxon>
        <taxon>Actinomycetota</taxon>
        <taxon>Actinomycetes</taxon>
        <taxon>Pseudonocardiales</taxon>
        <taxon>Pseudonocardiaceae</taxon>
        <taxon>Amycolatopsis</taxon>
    </lineage>
</organism>
<dbReference type="Proteomes" id="UP000320876">
    <property type="component" value="Unassembled WGS sequence"/>
</dbReference>
<dbReference type="EMBL" id="VFML01000001">
    <property type="protein sequence ID" value="TQJ03406.1"/>
    <property type="molecule type" value="Genomic_DNA"/>
</dbReference>
<dbReference type="SUPFAM" id="SSF75304">
    <property type="entry name" value="Amidase signature (AS) enzymes"/>
    <property type="match status" value="1"/>
</dbReference>
<protein>
    <submittedName>
        <fullName evidence="2">Mandelamide amidase</fullName>
    </submittedName>
</protein>
<dbReference type="PANTHER" id="PTHR11895">
    <property type="entry name" value="TRANSAMIDASE"/>
    <property type="match status" value="1"/>
</dbReference>
<feature type="domain" description="Amidase" evidence="1">
    <location>
        <begin position="23"/>
        <end position="448"/>
    </location>
</feature>
<dbReference type="Gene3D" id="3.90.1300.10">
    <property type="entry name" value="Amidase signature (AS) domain"/>
    <property type="match status" value="1"/>
</dbReference>
<dbReference type="Pfam" id="PF01425">
    <property type="entry name" value="Amidase"/>
    <property type="match status" value="1"/>
</dbReference>
<proteinExistence type="predicted"/>